<keyword evidence="3" id="KW-0012">Acyltransferase</keyword>
<evidence type="ECO:0000313" key="3">
    <source>
        <dbReference type="EMBL" id="KGQ04029.1"/>
    </source>
</evidence>
<evidence type="ECO:0000256" key="2">
    <source>
        <dbReference type="SAM" id="SignalP"/>
    </source>
</evidence>
<dbReference type="GO" id="GO:0016788">
    <property type="term" value="F:hydrolase activity, acting on ester bonds"/>
    <property type="evidence" value="ECO:0007669"/>
    <property type="project" value="InterPro"/>
</dbReference>
<comment type="caution">
    <text evidence="3">The sequence shown here is derived from an EMBL/GenBank/DDBJ whole genome shotgun (WGS) entry which is preliminary data.</text>
</comment>
<dbReference type="InterPro" id="IPR036514">
    <property type="entry name" value="SGNH_hydro_sf"/>
</dbReference>
<keyword evidence="2" id="KW-0732">Signal</keyword>
<dbReference type="InterPro" id="IPR001087">
    <property type="entry name" value="GDSL"/>
</dbReference>
<reference evidence="3 4" key="1">
    <citation type="submission" date="2012-10" db="EMBL/GenBank/DDBJ databases">
        <title>Genome sequencing and analysis of entomopathogenic fungi Beauveria bassiana D1-5.</title>
        <authorList>
            <person name="Li Q."/>
            <person name="Wang L."/>
            <person name="Zhang Z."/>
            <person name="Wang Q."/>
            <person name="Ren J."/>
            <person name="Wang M."/>
            <person name="Xu W."/>
            <person name="Wang J."/>
            <person name="Lu Y."/>
            <person name="Du Q."/>
            <person name="Sun Z."/>
        </authorList>
    </citation>
    <scope>NUCLEOTIDE SEQUENCE [LARGE SCALE GENOMIC DNA]</scope>
    <source>
        <strain evidence="3 4">D1-5</strain>
    </source>
</reference>
<dbReference type="CDD" id="cd01846">
    <property type="entry name" value="fatty_acyltransferase_like"/>
    <property type="match status" value="1"/>
</dbReference>
<dbReference type="EMBL" id="ANFO01001130">
    <property type="protein sequence ID" value="KGQ04029.1"/>
    <property type="molecule type" value="Genomic_DNA"/>
</dbReference>
<dbReference type="AlphaFoldDB" id="A0A0A2VTB4"/>
<dbReference type="PANTHER" id="PTHR45648:SF22">
    <property type="entry name" value="GDSL LIPASE_ACYLHYDROLASE FAMILY PROTEIN (AFU_ORTHOLOGUE AFUA_4G14700)"/>
    <property type="match status" value="1"/>
</dbReference>
<dbReference type="Proteomes" id="UP000030106">
    <property type="component" value="Unassembled WGS sequence"/>
</dbReference>
<proteinExistence type="predicted"/>
<dbReference type="PANTHER" id="PTHR45648">
    <property type="entry name" value="GDSL LIPASE/ACYLHYDROLASE FAMILY PROTEIN (AFU_ORTHOLOGUE AFUA_4G14700)"/>
    <property type="match status" value="1"/>
</dbReference>
<organism evidence="3 4">
    <name type="scientific">Beauveria bassiana D1-5</name>
    <dbReference type="NCBI Taxonomy" id="1245745"/>
    <lineage>
        <taxon>Eukaryota</taxon>
        <taxon>Fungi</taxon>
        <taxon>Dikarya</taxon>
        <taxon>Ascomycota</taxon>
        <taxon>Pezizomycotina</taxon>
        <taxon>Sordariomycetes</taxon>
        <taxon>Hypocreomycetidae</taxon>
        <taxon>Hypocreales</taxon>
        <taxon>Cordycipitaceae</taxon>
        <taxon>Beauveria</taxon>
    </lineage>
</organism>
<dbReference type="HOGENOM" id="CLU_015101_3_1_1"/>
<feature type="chain" id="PRO_5002006705" evidence="2">
    <location>
        <begin position="17"/>
        <end position="303"/>
    </location>
</feature>
<evidence type="ECO:0000256" key="1">
    <source>
        <dbReference type="ARBA" id="ARBA00022801"/>
    </source>
</evidence>
<keyword evidence="3" id="KW-0808">Transferase</keyword>
<sequence length="303" mass="32675">MRSTAVFACACGGALGLVLPSAPQRSSIRPRLIVFGDSYSDNGNGSWIASNGTWPADQAYFGHSFSNGPKWNDVVSEALGLELINLATGGATTDNAFVAGGTGPDSTIHVPSTADQIASFLSWDTIRADDIFVHWSGANDILFNTSVTAIQVGSLIERNINQLYHAGAKTVILADYGDIATFPATYDSPTYNVSSVHVFNGELADELRDMVRRYSTCANIAFVNVGGLFQSIFKHPTAFHIEAEYVDPPTACLTGIYPSEGVQRRLCSNAERHLFFDVYHPVKEVHGLIGTMFMEAIINLTAI</sequence>
<name>A0A0A2VTB4_BEABA</name>
<accession>A0A0A2VTB4</accession>
<dbReference type="Pfam" id="PF00657">
    <property type="entry name" value="Lipase_GDSL"/>
    <property type="match status" value="1"/>
</dbReference>
<dbReference type="STRING" id="1245745.A0A0A2VTB4"/>
<protein>
    <submittedName>
        <fullName evidence="3">Phosphatidylcholine-sterol acyltransferase</fullName>
    </submittedName>
</protein>
<dbReference type="SUPFAM" id="SSF52266">
    <property type="entry name" value="SGNH hydrolase"/>
    <property type="match status" value="1"/>
</dbReference>
<dbReference type="InterPro" id="IPR051058">
    <property type="entry name" value="GDSL_Est/Lipase"/>
</dbReference>
<dbReference type="Gene3D" id="3.40.50.1110">
    <property type="entry name" value="SGNH hydrolase"/>
    <property type="match status" value="1"/>
</dbReference>
<dbReference type="GO" id="GO:0016746">
    <property type="term" value="F:acyltransferase activity"/>
    <property type="evidence" value="ECO:0007669"/>
    <property type="project" value="UniProtKB-KW"/>
</dbReference>
<dbReference type="OrthoDB" id="1600564at2759"/>
<feature type="signal peptide" evidence="2">
    <location>
        <begin position="1"/>
        <end position="16"/>
    </location>
</feature>
<gene>
    <name evidence="3" type="ORF">BBAD15_g10712</name>
</gene>
<evidence type="ECO:0000313" key="4">
    <source>
        <dbReference type="Proteomes" id="UP000030106"/>
    </source>
</evidence>
<keyword evidence="1" id="KW-0378">Hydrolase</keyword>